<feature type="transmembrane region" description="Helical" evidence="8">
    <location>
        <begin position="28"/>
        <end position="48"/>
    </location>
</feature>
<dbReference type="GO" id="GO:0016020">
    <property type="term" value="C:membrane"/>
    <property type="evidence" value="ECO:0007669"/>
    <property type="project" value="UniProtKB-SubCell"/>
</dbReference>
<proteinExistence type="inferred from homology"/>
<keyword evidence="7 8" id="KW-0472">Membrane</keyword>
<evidence type="ECO:0000313" key="10">
    <source>
        <dbReference type="Proteomes" id="UP001201812"/>
    </source>
</evidence>
<evidence type="ECO:0000256" key="4">
    <source>
        <dbReference type="ARBA" id="ARBA00022592"/>
    </source>
</evidence>
<evidence type="ECO:0000256" key="2">
    <source>
        <dbReference type="ARBA" id="ARBA00009916"/>
    </source>
</evidence>
<dbReference type="Pfam" id="PF01384">
    <property type="entry name" value="PHO4"/>
    <property type="match status" value="1"/>
</dbReference>
<dbReference type="GO" id="GO:0005315">
    <property type="term" value="F:phosphate transmembrane transporter activity"/>
    <property type="evidence" value="ECO:0007669"/>
    <property type="project" value="InterPro"/>
</dbReference>
<keyword evidence="5 8" id="KW-0812">Transmembrane</keyword>
<dbReference type="Proteomes" id="UP001201812">
    <property type="component" value="Unassembled WGS sequence"/>
</dbReference>
<accession>A0AAD4RAL1</accession>
<comment type="caution">
    <text evidence="9">The sequence shown here is derived from an EMBL/GenBank/DDBJ whole genome shotgun (WGS) entry which is preliminary data.</text>
</comment>
<dbReference type="InterPro" id="IPR001204">
    <property type="entry name" value="Phos_transporter"/>
</dbReference>
<feature type="transmembrane region" description="Helical" evidence="8">
    <location>
        <begin position="379"/>
        <end position="399"/>
    </location>
</feature>
<organism evidence="9 10">
    <name type="scientific">Ditylenchus destructor</name>
    <dbReference type="NCBI Taxonomy" id="166010"/>
    <lineage>
        <taxon>Eukaryota</taxon>
        <taxon>Metazoa</taxon>
        <taxon>Ecdysozoa</taxon>
        <taxon>Nematoda</taxon>
        <taxon>Chromadorea</taxon>
        <taxon>Rhabditida</taxon>
        <taxon>Tylenchina</taxon>
        <taxon>Tylenchomorpha</taxon>
        <taxon>Sphaerularioidea</taxon>
        <taxon>Anguinidae</taxon>
        <taxon>Anguininae</taxon>
        <taxon>Ditylenchus</taxon>
    </lineage>
</organism>
<feature type="transmembrane region" description="Helical" evidence="8">
    <location>
        <begin position="140"/>
        <end position="160"/>
    </location>
</feature>
<evidence type="ECO:0000256" key="3">
    <source>
        <dbReference type="ARBA" id="ARBA00022448"/>
    </source>
</evidence>
<evidence type="ECO:0000256" key="8">
    <source>
        <dbReference type="RuleBase" id="RU363058"/>
    </source>
</evidence>
<keyword evidence="3 8" id="KW-0813">Transport</keyword>
<reference evidence="9" key="1">
    <citation type="submission" date="2022-01" db="EMBL/GenBank/DDBJ databases">
        <title>Genome Sequence Resource for Two Populations of Ditylenchus destructor, the Migratory Endoparasitic Phytonematode.</title>
        <authorList>
            <person name="Zhang H."/>
            <person name="Lin R."/>
            <person name="Xie B."/>
        </authorList>
    </citation>
    <scope>NUCLEOTIDE SEQUENCE</scope>
    <source>
        <strain evidence="9">BazhouSP</strain>
    </source>
</reference>
<dbReference type="PANTHER" id="PTHR11101">
    <property type="entry name" value="PHOSPHATE TRANSPORTER"/>
    <property type="match status" value="1"/>
</dbReference>
<dbReference type="GO" id="GO:0035435">
    <property type="term" value="P:phosphate ion transmembrane transport"/>
    <property type="evidence" value="ECO:0007669"/>
    <property type="project" value="TreeGrafter"/>
</dbReference>
<keyword evidence="6 8" id="KW-1133">Transmembrane helix</keyword>
<comment type="similarity">
    <text evidence="2 8">Belongs to the inorganic phosphate transporter (PiT) (TC 2.A.20) family.</text>
</comment>
<keyword evidence="4 8" id="KW-0592">Phosphate transport</keyword>
<keyword evidence="10" id="KW-1185">Reference proteome</keyword>
<gene>
    <name evidence="9" type="ORF">DdX_05083</name>
</gene>
<feature type="transmembrane region" description="Helical" evidence="8">
    <location>
        <begin position="323"/>
        <end position="341"/>
    </location>
</feature>
<evidence type="ECO:0000256" key="7">
    <source>
        <dbReference type="ARBA" id="ARBA00023136"/>
    </source>
</evidence>
<evidence type="ECO:0000256" key="6">
    <source>
        <dbReference type="ARBA" id="ARBA00022989"/>
    </source>
</evidence>
<feature type="transmembrane region" description="Helical" evidence="8">
    <location>
        <begin position="411"/>
        <end position="433"/>
    </location>
</feature>
<dbReference type="PANTHER" id="PTHR11101:SF67">
    <property type="entry name" value="PHOSPHATE TRANSPORTER"/>
    <property type="match status" value="1"/>
</dbReference>
<comment type="subcellular location">
    <subcellularLocation>
        <location evidence="1 8">Membrane</location>
        <topology evidence="1 8">Multi-pass membrane protein</topology>
    </subcellularLocation>
</comment>
<dbReference type="AlphaFoldDB" id="A0AAD4RAL1"/>
<feature type="transmembrane region" description="Helical" evidence="8">
    <location>
        <begin position="69"/>
        <end position="88"/>
    </location>
</feature>
<evidence type="ECO:0000256" key="1">
    <source>
        <dbReference type="ARBA" id="ARBA00004141"/>
    </source>
</evidence>
<dbReference type="EMBL" id="JAKKPZ010000005">
    <property type="protein sequence ID" value="KAI1720836.1"/>
    <property type="molecule type" value="Genomic_DNA"/>
</dbReference>
<feature type="transmembrane region" description="Helical" evidence="8">
    <location>
        <begin position="172"/>
        <end position="196"/>
    </location>
</feature>
<name>A0AAD4RAL1_9BILA</name>
<evidence type="ECO:0000313" key="9">
    <source>
        <dbReference type="EMBL" id="KAI1720836.1"/>
    </source>
</evidence>
<feature type="transmembrane region" description="Helical" evidence="8">
    <location>
        <begin position="108"/>
        <end position="128"/>
    </location>
</feature>
<comment type="function">
    <text evidence="8">Sodium-phosphate symporter.</text>
</comment>
<sequence>MDSTTPAWMNFDITTTLNPDLPSFQHEYLWAVIVGAVLALLLGLGMGANDVSNAFGTSVGSKVLTMKQAYILATIFEVLGAVLIGFSVTDTMRKHVVDINLYKEEPEVLLAGQVSILGGSSLYLISATVCKLPVSSTQSVVGATVGFSLLTKGMAGIEWMEILQIVLKLSNIPLWVCLVISIGVGLFTALIVEFLVKPRLIRWINSSDSDSFTGIYIKSSGQGSMISWNVHKQELDDKDINSTFIFRKAAKKLLQFFHWFLPDRARKDDEKTLKLFSSVQVVTACFAGFAHGSNDISNAIAPLTALWSIYREEDVSQNQPTPIYVLLFGVSAICLGLWLFGHRVIGTVGQKMATIHPASGFSIEFGCAVTVLLASKIGIPVSTTHCLIGSIVAVGVLNSDEGVNWLIFRNIVLSWLVTLPASGLFAAGITYMLV</sequence>
<protein>
    <recommendedName>
        <fullName evidence="8">Phosphate transporter</fullName>
    </recommendedName>
</protein>
<evidence type="ECO:0000256" key="5">
    <source>
        <dbReference type="ARBA" id="ARBA00022692"/>
    </source>
</evidence>